<accession>F9S1R2</accession>
<keyword evidence="1" id="KW-0812">Transmembrane</keyword>
<keyword evidence="3" id="KW-1185">Reference proteome</keyword>
<dbReference type="RefSeq" id="WP_006712025.1">
    <property type="nucleotide sequence ID" value="NZ_AFWF01000112.1"/>
</dbReference>
<proteinExistence type="predicted"/>
<organism evidence="2 3">
    <name type="scientific">Vibrio ichthyoenteri ATCC 700023</name>
    <dbReference type="NCBI Taxonomy" id="870968"/>
    <lineage>
        <taxon>Bacteria</taxon>
        <taxon>Pseudomonadati</taxon>
        <taxon>Pseudomonadota</taxon>
        <taxon>Gammaproteobacteria</taxon>
        <taxon>Vibrionales</taxon>
        <taxon>Vibrionaceae</taxon>
        <taxon>Vibrio</taxon>
    </lineage>
</organism>
<keyword evidence="1" id="KW-0472">Membrane</keyword>
<evidence type="ECO:0000256" key="1">
    <source>
        <dbReference type="SAM" id="Phobius"/>
    </source>
</evidence>
<keyword evidence="1" id="KW-1133">Transmembrane helix</keyword>
<protein>
    <submittedName>
        <fullName evidence="2">Uncharacterized protein</fullName>
    </submittedName>
</protein>
<gene>
    <name evidence="2" type="ORF">VII00023_06352</name>
</gene>
<dbReference type="EMBL" id="AFWF01000112">
    <property type="protein sequence ID" value="EGU41454.1"/>
    <property type="molecule type" value="Genomic_DNA"/>
</dbReference>
<evidence type="ECO:0000313" key="2">
    <source>
        <dbReference type="EMBL" id="EGU41454.1"/>
    </source>
</evidence>
<feature type="transmembrane region" description="Helical" evidence="1">
    <location>
        <begin position="12"/>
        <end position="32"/>
    </location>
</feature>
<reference evidence="2 3" key="1">
    <citation type="journal article" date="2012" name="Int. J. Syst. Evol. Microbiol.">
        <title>Vibrio caribbeanicus sp. nov., isolated from the marine sponge Scleritoderma cyanea.</title>
        <authorList>
            <person name="Hoffmann M."/>
            <person name="Monday S.R."/>
            <person name="Allard M.W."/>
            <person name="Strain E.A."/>
            <person name="Whittaker P."/>
            <person name="Naum M."/>
            <person name="McCarthy P.J."/>
            <person name="Lopez J.V."/>
            <person name="Fischer M."/>
            <person name="Brown E.W."/>
        </authorList>
    </citation>
    <scope>NUCLEOTIDE SEQUENCE [LARGE SCALE GENOMIC DNA]</scope>
    <source>
        <strain evidence="2 3">ATCC 700023</strain>
    </source>
</reference>
<dbReference type="Proteomes" id="UP000004605">
    <property type="component" value="Unassembled WGS sequence"/>
</dbReference>
<comment type="caution">
    <text evidence="2">The sequence shown here is derived from an EMBL/GenBank/DDBJ whole genome shotgun (WGS) entry which is preliminary data.</text>
</comment>
<sequence length="67" mass="8050">MMHILSFNKDLRQALFGILCFLGMVVMLHFYIQQSNINDTHFIDAHHESIDMPVQWQVNLKEHLFRH</sequence>
<name>F9S1R2_9VIBR</name>
<evidence type="ECO:0000313" key="3">
    <source>
        <dbReference type="Proteomes" id="UP000004605"/>
    </source>
</evidence>
<dbReference type="AlphaFoldDB" id="F9S1R2"/>